<dbReference type="GO" id="GO:0016020">
    <property type="term" value="C:membrane"/>
    <property type="evidence" value="ECO:0007669"/>
    <property type="project" value="UniProtKB-SubCell"/>
</dbReference>
<dbReference type="EMBL" id="JACHMN010000002">
    <property type="protein sequence ID" value="MBB5868653.1"/>
    <property type="molecule type" value="Genomic_DNA"/>
</dbReference>
<feature type="transmembrane region" description="Helical" evidence="6">
    <location>
        <begin position="28"/>
        <end position="45"/>
    </location>
</feature>
<name>A0A841BNX3_9ACTN</name>
<evidence type="ECO:0000256" key="5">
    <source>
        <dbReference type="ARBA" id="ARBA00023136"/>
    </source>
</evidence>
<reference evidence="7 8" key="1">
    <citation type="submission" date="2020-08" db="EMBL/GenBank/DDBJ databases">
        <title>Sequencing the genomes of 1000 actinobacteria strains.</title>
        <authorList>
            <person name="Klenk H.-P."/>
        </authorList>
    </citation>
    <scope>NUCLEOTIDE SEQUENCE [LARGE SCALE GENOMIC DNA]</scope>
    <source>
        <strain evidence="7 8">DSM 45362</strain>
    </source>
</reference>
<keyword evidence="5 6" id="KW-0472">Membrane</keyword>
<proteinExistence type="inferred from homology"/>
<evidence type="ECO:0000256" key="6">
    <source>
        <dbReference type="SAM" id="Phobius"/>
    </source>
</evidence>
<comment type="caution">
    <text evidence="7">The sequence shown here is derived from an EMBL/GenBank/DDBJ whole genome shotgun (WGS) entry which is preliminary data.</text>
</comment>
<dbReference type="InterPro" id="IPR012506">
    <property type="entry name" value="TMEM86B-like"/>
</dbReference>
<feature type="transmembrane region" description="Helical" evidence="6">
    <location>
        <begin position="166"/>
        <end position="183"/>
    </location>
</feature>
<dbReference type="PANTHER" id="PTHR31885">
    <property type="entry name" value="GH04784P"/>
    <property type="match status" value="1"/>
</dbReference>
<dbReference type="GO" id="GO:0016787">
    <property type="term" value="F:hydrolase activity"/>
    <property type="evidence" value="ECO:0007669"/>
    <property type="project" value="TreeGrafter"/>
</dbReference>
<comment type="subcellular location">
    <subcellularLocation>
        <location evidence="1">Membrane</location>
        <topology evidence="1">Multi-pass membrane protein</topology>
    </subcellularLocation>
</comment>
<accession>A0A841BNX3</accession>
<feature type="transmembrane region" description="Helical" evidence="6">
    <location>
        <begin position="140"/>
        <end position="159"/>
    </location>
</feature>
<evidence type="ECO:0000256" key="2">
    <source>
        <dbReference type="ARBA" id="ARBA00007375"/>
    </source>
</evidence>
<evidence type="ECO:0000256" key="1">
    <source>
        <dbReference type="ARBA" id="ARBA00004141"/>
    </source>
</evidence>
<organism evidence="7 8">
    <name type="scientific">Allocatelliglobosispora scoriae</name>
    <dbReference type="NCBI Taxonomy" id="643052"/>
    <lineage>
        <taxon>Bacteria</taxon>
        <taxon>Bacillati</taxon>
        <taxon>Actinomycetota</taxon>
        <taxon>Actinomycetes</taxon>
        <taxon>Micromonosporales</taxon>
        <taxon>Micromonosporaceae</taxon>
        <taxon>Allocatelliglobosispora</taxon>
    </lineage>
</organism>
<evidence type="ECO:0000313" key="8">
    <source>
        <dbReference type="Proteomes" id="UP000587527"/>
    </source>
</evidence>
<evidence type="ECO:0000256" key="4">
    <source>
        <dbReference type="ARBA" id="ARBA00022989"/>
    </source>
</evidence>
<keyword evidence="8" id="KW-1185">Reference proteome</keyword>
<dbReference type="RefSeq" id="WP_184834742.1">
    <property type="nucleotide sequence ID" value="NZ_JACHMN010000002.1"/>
</dbReference>
<feature type="transmembrane region" description="Helical" evidence="6">
    <location>
        <begin position="189"/>
        <end position="208"/>
    </location>
</feature>
<keyword evidence="3 6" id="KW-0812">Transmembrane</keyword>
<evidence type="ECO:0000256" key="3">
    <source>
        <dbReference type="ARBA" id="ARBA00022692"/>
    </source>
</evidence>
<keyword evidence="4 6" id="KW-1133">Transmembrane helix</keyword>
<feature type="transmembrane region" description="Helical" evidence="6">
    <location>
        <begin position="52"/>
        <end position="70"/>
    </location>
</feature>
<protein>
    <submittedName>
        <fullName evidence="7">Putative membrane protein YhhN</fullName>
    </submittedName>
</protein>
<evidence type="ECO:0000313" key="7">
    <source>
        <dbReference type="EMBL" id="MBB5868653.1"/>
    </source>
</evidence>
<feature type="transmembrane region" description="Helical" evidence="6">
    <location>
        <begin position="108"/>
        <end position="128"/>
    </location>
</feature>
<dbReference type="AlphaFoldDB" id="A0A841BNX3"/>
<comment type="similarity">
    <text evidence="2">Belongs to the TMEM86 family.</text>
</comment>
<dbReference type="Proteomes" id="UP000587527">
    <property type="component" value="Unassembled WGS sequence"/>
</dbReference>
<dbReference type="Pfam" id="PF07947">
    <property type="entry name" value="YhhN"/>
    <property type="match status" value="1"/>
</dbReference>
<dbReference type="PANTHER" id="PTHR31885:SF6">
    <property type="entry name" value="GH04784P"/>
    <property type="match status" value="1"/>
</dbReference>
<gene>
    <name evidence="7" type="ORF">F4553_002032</name>
</gene>
<sequence>MPVLIAYAVVAVANLISAGVENDVVFWITKPLLMPLLALWLWRAARGSAVPVRGFTAALAFSTAGDIALLGSGDLWFLAGMVFFLGAHICYITTFVRHGALARLRRWPVLAVPIGVAVLLGAALIWLWPGLAEIGLAVPMTAYGLALATTAATSSAFGWRTGLGGLLFLTSDLLIAVDAAGAAELPGPPIWVMLTYLAAQTLLAFGWLRYQRARTASVL</sequence>
<feature type="transmembrane region" description="Helical" evidence="6">
    <location>
        <begin position="76"/>
        <end position="96"/>
    </location>
</feature>